<evidence type="ECO:0000256" key="3">
    <source>
        <dbReference type="ARBA" id="ARBA00022989"/>
    </source>
</evidence>
<evidence type="ECO:0000313" key="7">
    <source>
        <dbReference type="EMBL" id="RSH81756.1"/>
    </source>
</evidence>
<evidence type="ECO:0000256" key="6">
    <source>
        <dbReference type="SAM" id="Phobius"/>
    </source>
</evidence>
<dbReference type="GO" id="GO:0031398">
    <property type="term" value="P:positive regulation of protein ubiquitination"/>
    <property type="evidence" value="ECO:0007669"/>
    <property type="project" value="TreeGrafter"/>
</dbReference>
<organism evidence="7 8">
    <name type="scientific">Apiotrichum porosum</name>
    <dbReference type="NCBI Taxonomy" id="105984"/>
    <lineage>
        <taxon>Eukaryota</taxon>
        <taxon>Fungi</taxon>
        <taxon>Dikarya</taxon>
        <taxon>Basidiomycota</taxon>
        <taxon>Agaricomycotina</taxon>
        <taxon>Tremellomycetes</taxon>
        <taxon>Trichosporonales</taxon>
        <taxon>Trichosporonaceae</taxon>
        <taxon>Apiotrichum</taxon>
    </lineage>
</organism>
<dbReference type="GO" id="GO:0006511">
    <property type="term" value="P:ubiquitin-dependent protein catabolic process"/>
    <property type="evidence" value="ECO:0007669"/>
    <property type="project" value="TreeGrafter"/>
</dbReference>
<dbReference type="EMBL" id="RSCE01000006">
    <property type="protein sequence ID" value="RSH81756.1"/>
    <property type="molecule type" value="Genomic_DNA"/>
</dbReference>
<protein>
    <recommendedName>
        <fullName evidence="9">Metal homeostatis protein bsd2</fullName>
    </recommendedName>
</protein>
<dbReference type="OrthoDB" id="10003116at2759"/>
<evidence type="ECO:0000256" key="2">
    <source>
        <dbReference type="ARBA" id="ARBA00022692"/>
    </source>
</evidence>
<feature type="region of interest" description="Disordered" evidence="5">
    <location>
        <begin position="519"/>
        <end position="545"/>
    </location>
</feature>
<evidence type="ECO:0000313" key="8">
    <source>
        <dbReference type="Proteomes" id="UP000279236"/>
    </source>
</evidence>
<dbReference type="GO" id="GO:0016020">
    <property type="term" value="C:membrane"/>
    <property type="evidence" value="ECO:0007669"/>
    <property type="project" value="UniProtKB-SubCell"/>
</dbReference>
<dbReference type="GO" id="GO:0005794">
    <property type="term" value="C:Golgi apparatus"/>
    <property type="evidence" value="ECO:0007669"/>
    <property type="project" value="TreeGrafter"/>
</dbReference>
<dbReference type="CDD" id="cd22212">
    <property type="entry name" value="NDFIP-like"/>
    <property type="match status" value="1"/>
</dbReference>
<feature type="compositionally biased region" description="Polar residues" evidence="5">
    <location>
        <begin position="64"/>
        <end position="74"/>
    </location>
</feature>
<evidence type="ECO:0000256" key="4">
    <source>
        <dbReference type="ARBA" id="ARBA00023136"/>
    </source>
</evidence>
<dbReference type="GO" id="GO:0005783">
    <property type="term" value="C:endoplasmic reticulum"/>
    <property type="evidence" value="ECO:0007669"/>
    <property type="project" value="TreeGrafter"/>
</dbReference>
<dbReference type="InterPro" id="IPR019325">
    <property type="entry name" value="NEDD4/Bsd2"/>
</dbReference>
<dbReference type="PANTHER" id="PTHR13396">
    <property type="entry name" value="NEDD4 FAMILY INTERACTING PROTEIN 1/2"/>
    <property type="match status" value="1"/>
</dbReference>
<comment type="caution">
    <text evidence="7">The sequence shown here is derived from an EMBL/GenBank/DDBJ whole genome shotgun (WGS) entry which is preliminary data.</text>
</comment>
<dbReference type="AlphaFoldDB" id="A0A427XSC4"/>
<dbReference type="Proteomes" id="UP000279236">
    <property type="component" value="Unassembled WGS sequence"/>
</dbReference>
<reference evidence="7 8" key="1">
    <citation type="submission" date="2018-11" db="EMBL/GenBank/DDBJ databases">
        <title>Genome sequence of Apiotrichum porosum DSM 27194.</title>
        <authorList>
            <person name="Aliyu H."/>
            <person name="Gorte O."/>
            <person name="Ochsenreither K."/>
        </authorList>
    </citation>
    <scope>NUCLEOTIDE SEQUENCE [LARGE SCALE GENOMIC DNA]</scope>
    <source>
        <strain evidence="7 8">DSM 27194</strain>
    </source>
</reference>
<dbReference type="PANTHER" id="PTHR13396:SF5">
    <property type="entry name" value="NEDD4 FAMILY INTERACTING PROTEIN"/>
    <property type="match status" value="1"/>
</dbReference>
<feature type="region of interest" description="Disordered" evidence="5">
    <location>
        <begin position="424"/>
        <end position="462"/>
    </location>
</feature>
<feature type="compositionally biased region" description="Basic and acidic residues" evidence="5">
    <location>
        <begin position="426"/>
        <end position="445"/>
    </location>
</feature>
<dbReference type="GeneID" id="39592491"/>
<evidence type="ECO:0000256" key="1">
    <source>
        <dbReference type="ARBA" id="ARBA00004141"/>
    </source>
</evidence>
<dbReference type="GO" id="GO:0030001">
    <property type="term" value="P:metal ion transport"/>
    <property type="evidence" value="ECO:0007669"/>
    <property type="project" value="InterPro"/>
</dbReference>
<keyword evidence="4 6" id="KW-0472">Membrane</keyword>
<feature type="region of interest" description="Disordered" evidence="5">
    <location>
        <begin position="1"/>
        <end position="120"/>
    </location>
</feature>
<feature type="transmembrane region" description="Helical" evidence="6">
    <location>
        <begin position="390"/>
        <end position="411"/>
    </location>
</feature>
<dbReference type="RefSeq" id="XP_028476211.1">
    <property type="nucleotide sequence ID" value="XM_028623278.1"/>
</dbReference>
<feature type="compositionally biased region" description="Basic and acidic residues" evidence="5">
    <location>
        <begin position="173"/>
        <end position="191"/>
    </location>
</feature>
<accession>A0A427XSC4</accession>
<keyword evidence="8" id="KW-1185">Reference proteome</keyword>
<keyword evidence="2 6" id="KW-0812">Transmembrane</keyword>
<feature type="compositionally biased region" description="Polar residues" evidence="5">
    <location>
        <begin position="7"/>
        <end position="17"/>
    </location>
</feature>
<feature type="region of interest" description="Disordered" evidence="5">
    <location>
        <begin position="145"/>
        <end position="197"/>
    </location>
</feature>
<sequence>MAPYTPLPSSGSPQRRSVSFGGILGGHSRSRSQAPDPEEMNRAFDGPDHDDDDEDAHEEHHLLGNTSHTQSSQREGGMPGDYDFDRDYFLPPPGSPPPFEPYSASHPAEGNSNGILPTGHVARPKPRRHFLGGILPLSFLPSQRAAPHDHVGGGQSGVFANMSARPDNSAPSDEPREDGPEWANEDERKDAPPSYQSALRDAVPPYWDTTVVLPSSSSPFGPLSSSINGDEILIDGMGAGNFFGFFWNLVVSVSFQFVGFLLTYVLHTTHAAKFGSRAGLGITLIQVGFSIRKKAEEMLKKGVDSDYNVVDPATGKSQADIDAEDTLVSWGTKMQWPQPWQPPLEWGGHGETYVLHSVEEAEAAVHKYNHTLKDIIGLPSDAEVGRANEWFAFMLMTIGWFLVLASVGGWWRVKRFEHKLKQAQQESERAQRAARGDSLDGLHPDEGDDPTPTRTEPGPNELSYYTSAFTQAFNGVRELQRGFFGMRGRPANDNNISRGDTVFDGDDEAEHELLEAQGYGLEPMARDSSAAEAADSPRRTRGLWQ</sequence>
<feature type="transmembrane region" description="Helical" evidence="6">
    <location>
        <begin position="245"/>
        <end position="267"/>
    </location>
</feature>
<evidence type="ECO:0000256" key="5">
    <source>
        <dbReference type="SAM" id="MobiDB-lite"/>
    </source>
</evidence>
<comment type="subcellular location">
    <subcellularLocation>
        <location evidence="1">Membrane</location>
        <topology evidence="1">Multi-pass membrane protein</topology>
    </subcellularLocation>
</comment>
<keyword evidence="3 6" id="KW-1133">Transmembrane helix</keyword>
<feature type="compositionally biased region" description="Pro residues" evidence="5">
    <location>
        <begin position="90"/>
        <end position="100"/>
    </location>
</feature>
<name>A0A427XSC4_9TREE</name>
<dbReference type="GO" id="GO:0007034">
    <property type="term" value="P:vacuolar transport"/>
    <property type="evidence" value="ECO:0007669"/>
    <property type="project" value="InterPro"/>
</dbReference>
<evidence type="ECO:0008006" key="9">
    <source>
        <dbReference type="Google" id="ProtNLM"/>
    </source>
</evidence>
<dbReference type="GO" id="GO:0048471">
    <property type="term" value="C:perinuclear region of cytoplasm"/>
    <property type="evidence" value="ECO:0007669"/>
    <property type="project" value="TreeGrafter"/>
</dbReference>
<dbReference type="STRING" id="105984.A0A427XSC4"/>
<proteinExistence type="predicted"/>
<gene>
    <name evidence="7" type="ORF">EHS24_007948</name>
</gene>
<dbReference type="Pfam" id="PF10176">
    <property type="entry name" value="NEDD4_Bsd2"/>
    <property type="match status" value="1"/>
</dbReference>